<reference evidence="12" key="1">
    <citation type="submission" date="2021-09" db="EMBL/GenBank/DDBJ databases">
        <title>The genome of Mauremys mutica provides insights into the evolution of semi-aquatic lifestyle.</title>
        <authorList>
            <person name="Gong S."/>
            <person name="Gao Y."/>
        </authorList>
    </citation>
    <scope>NUCLEOTIDE SEQUENCE</scope>
    <source>
        <strain evidence="12">MM-2020</strain>
        <tissue evidence="12">Muscle</tissue>
    </source>
</reference>
<evidence type="ECO:0000256" key="6">
    <source>
        <dbReference type="ARBA" id="ARBA00023054"/>
    </source>
</evidence>
<sequence>MARKPSEQILFKQKSVMSSENVTNKRHHNPVDSICRKIKTIQMMDQVPNPALQIPKFQSRNFDSPQTNIKKNLEEILKKRTFKSHEATGPYYLSPSSDNIFSPCPQATGHRRCKSDFPTGNATYSIGKTKEKTRKSWLPMCQVESSPPLLKSEEANIRMGQLSAVSNVKCKDLTCKDNYLTSSPNLPFLTTVQKAECFAFQSPVVKRLSLSERGWRLSWANNADNTYDVSLICEEDLLTTIFCACDTERRGKVAVSKIVDYLRHTTSRGSEDSGLEELCNMLDPDKRDISMDLETYHAIMKEWIDDCKRKWEDTTKETTNTEESVFKLHESILTAKKTPARINITSGSLEALGGEVSKGDLETSDLITCVADLQFKNQKLQEENCKLKMAVEALEDTNNRLMEDNEDLNNQVKSAQQTVMRAKSLKEELEEMKISLNISEEKRCNIVTQHKQLEKENQSLIIKISSLQEENIRNALDTDGLQKKIVELSKGAAELQMRVHLYENTVVNKDASLLKRDLDIQELKSTIVEYSSVIETLRVEKNKLVNDMQQMQQELISNGIDFPLIYKFNSSILEGTNSLHSELALAQQSIELAGIEWAALDETLDREVLLLLQGPEQMGENFKATIQKLQEEASEAEELVVTTLQWVADPEVNVSETCEKKLVDLKQVLEEKINRWIKKLHLLEEHRESLDKEYVRMAGNLRRIRTEQLHFRKELSSRQHELQAAKQLQEEAVSRADVLGLQLQEATKQLEDSSKQVKDRDGALHSAWEEVSSLRSVLEEAISEQRTLQAMNTALMSSCQTLQEKDKEQKTAVNTLREKLFKGQLCGLLCQHLCTFKRFVGQEAGQGTGLPKTPSLRYSCWYSTPLLDALALEILQLNPRVCTSSDLTCVATRARSTFEREDLKNGSTLDVTLEGHKWKIRSVGNQTDAGCVASSTTMDSLFTEESSALPLTLDNPVLSSEHSTPSQEEDITSSLESAISTELLAMETQLSEASWAKDEDTSTCIAMKKNKDKDLNDNVSGTDLTTQSEFCPIMENYKTTPEKELQLDLETDEEMEAIKEQSEQVSATVSGRKGDSSPTMTGLKVTKTKQNDNVSPNEKEMEAEFLRVSLGFKCDLFTLDKRVRLEERSRDLAEENLKKEIMNGLKLLECLAPLCDEDNQAQEIIKKLQKSLQFLSQYAARLASRAEMLGAINQESRVSKAVEVMIQHVENLKRMYTKEHAELEELKQVLLQNERCFHSFGDQDESTNKKLPSSLNFKVPVPLKL</sequence>
<keyword evidence="5" id="KW-1133">Transmembrane helix</keyword>
<evidence type="ECO:0000256" key="4">
    <source>
        <dbReference type="ARBA" id="ARBA00022692"/>
    </source>
</evidence>
<dbReference type="EMBL" id="JAHDVG010000463">
    <property type="protein sequence ID" value="KAH1185352.1"/>
    <property type="molecule type" value="Genomic_DNA"/>
</dbReference>
<evidence type="ECO:0000256" key="8">
    <source>
        <dbReference type="SAM" id="Coils"/>
    </source>
</evidence>
<evidence type="ECO:0000256" key="2">
    <source>
        <dbReference type="ARBA" id="ARBA00004496"/>
    </source>
</evidence>
<feature type="region of interest" description="Disordered" evidence="9">
    <location>
        <begin position="954"/>
        <end position="974"/>
    </location>
</feature>
<evidence type="ECO:0000259" key="10">
    <source>
        <dbReference type="Pfam" id="PF14658"/>
    </source>
</evidence>
<dbReference type="AlphaFoldDB" id="A0A9D4B247"/>
<organism evidence="12 13">
    <name type="scientific">Mauremys mutica</name>
    <name type="common">yellowpond turtle</name>
    <dbReference type="NCBI Taxonomy" id="74926"/>
    <lineage>
        <taxon>Eukaryota</taxon>
        <taxon>Metazoa</taxon>
        <taxon>Chordata</taxon>
        <taxon>Craniata</taxon>
        <taxon>Vertebrata</taxon>
        <taxon>Euteleostomi</taxon>
        <taxon>Archelosauria</taxon>
        <taxon>Testudinata</taxon>
        <taxon>Testudines</taxon>
        <taxon>Cryptodira</taxon>
        <taxon>Durocryptodira</taxon>
        <taxon>Testudinoidea</taxon>
        <taxon>Geoemydidae</taxon>
        <taxon>Geoemydinae</taxon>
        <taxon>Mauremys</taxon>
    </lineage>
</organism>
<evidence type="ECO:0000313" key="13">
    <source>
        <dbReference type="Proteomes" id="UP000827986"/>
    </source>
</evidence>
<keyword evidence="3" id="KW-0963">Cytoplasm</keyword>
<keyword evidence="7" id="KW-0472">Membrane</keyword>
<evidence type="ECO:0008006" key="14">
    <source>
        <dbReference type="Google" id="ProtNLM"/>
    </source>
</evidence>
<name>A0A9D4B247_9SAUR</name>
<feature type="domain" description="KASH5-like coiled-coil" evidence="11">
    <location>
        <begin position="362"/>
        <end position="551"/>
    </location>
</feature>
<evidence type="ECO:0000256" key="5">
    <source>
        <dbReference type="ARBA" id="ARBA00022989"/>
    </source>
</evidence>
<dbReference type="PANTHER" id="PTHR15352">
    <property type="entry name" value="LYMPHOID-RESTRICTED MEMBRANE PROTEIN, JAW1"/>
    <property type="match status" value="1"/>
</dbReference>
<accession>A0A9D4B247</accession>
<comment type="subcellular location">
    <subcellularLocation>
        <location evidence="2">Cytoplasm</location>
    </subcellularLocation>
    <subcellularLocation>
        <location evidence="1">Membrane</location>
        <topology evidence="1">Single-pass membrane protein</topology>
    </subcellularLocation>
</comment>
<dbReference type="PANTHER" id="PTHR15352:SF3">
    <property type="entry name" value="INOSITOL 1,4,5-TRIPHOSPHATE RECEPTOR ASSOCIATED 2"/>
    <property type="match status" value="1"/>
</dbReference>
<feature type="coiled-coil region" evidence="8">
    <location>
        <begin position="520"/>
        <end position="554"/>
    </location>
</feature>
<evidence type="ECO:0000256" key="9">
    <source>
        <dbReference type="SAM" id="MobiDB-lite"/>
    </source>
</evidence>
<dbReference type="InterPro" id="IPR039508">
    <property type="entry name" value="KASH5_EF-hand-like_dom"/>
</dbReference>
<feature type="compositionally biased region" description="Polar residues" evidence="9">
    <location>
        <begin position="957"/>
        <end position="974"/>
    </location>
</feature>
<evidence type="ECO:0000256" key="7">
    <source>
        <dbReference type="ARBA" id="ARBA00023136"/>
    </source>
</evidence>
<evidence type="ECO:0000256" key="1">
    <source>
        <dbReference type="ARBA" id="ARBA00004167"/>
    </source>
</evidence>
<feature type="coiled-coil region" evidence="8">
    <location>
        <begin position="380"/>
        <end position="470"/>
    </location>
</feature>
<dbReference type="Pfam" id="PF14662">
    <property type="entry name" value="KASH_CCD"/>
    <property type="match status" value="1"/>
</dbReference>
<gene>
    <name evidence="12" type="ORF">KIL84_018101</name>
</gene>
<dbReference type="Pfam" id="PF14658">
    <property type="entry name" value="EF-hand_9"/>
    <property type="match status" value="1"/>
</dbReference>
<proteinExistence type="predicted"/>
<feature type="coiled-coil region" evidence="8">
    <location>
        <begin position="1206"/>
        <end position="1233"/>
    </location>
</feature>
<dbReference type="Pfam" id="PF05781">
    <property type="entry name" value="MRVI1"/>
    <property type="match status" value="1"/>
</dbReference>
<feature type="domain" description="Protein KASH5 EF-hand-like" evidence="10">
    <location>
        <begin position="240"/>
        <end position="304"/>
    </location>
</feature>
<keyword evidence="13" id="KW-1185">Reference proteome</keyword>
<evidence type="ECO:0000256" key="3">
    <source>
        <dbReference type="ARBA" id="ARBA00022490"/>
    </source>
</evidence>
<dbReference type="GO" id="GO:0005789">
    <property type="term" value="C:endoplasmic reticulum membrane"/>
    <property type="evidence" value="ECO:0007669"/>
    <property type="project" value="TreeGrafter"/>
</dbReference>
<dbReference type="InterPro" id="IPR028168">
    <property type="entry name" value="KASH5_CC"/>
</dbReference>
<comment type="caution">
    <text evidence="12">The sequence shown here is derived from an EMBL/GenBank/DDBJ whole genome shotgun (WGS) entry which is preliminary data.</text>
</comment>
<protein>
    <recommendedName>
        <fullName evidence="14">Lymphoid-restricted membrane protein</fullName>
    </recommendedName>
</protein>
<keyword evidence="4" id="KW-0812">Transmembrane</keyword>
<dbReference type="InterPro" id="IPR008677">
    <property type="entry name" value="MRVI1"/>
</dbReference>
<evidence type="ECO:0000259" key="11">
    <source>
        <dbReference type="Pfam" id="PF14662"/>
    </source>
</evidence>
<feature type="region of interest" description="Disordered" evidence="9">
    <location>
        <begin position="1062"/>
        <end position="1097"/>
    </location>
</feature>
<evidence type="ECO:0000313" key="12">
    <source>
        <dbReference type="EMBL" id="KAH1185352.1"/>
    </source>
</evidence>
<dbReference type="Proteomes" id="UP000827986">
    <property type="component" value="Unassembled WGS sequence"/>
</dbReference>
<feature type="coiled-coil region" evidence="8">
    <location>
        <begin position="666"/>
        <end position="693"/>
    </location>
</feature>
<keyword evidence="6 8" id="KW-0175">Coiled coil</keyword>